<dbReference type="GO" id="GO:0008081">
    <property type="term" value="F:phosphoric diester hydrolase activity"/>
    <property type="evidence" value="ECO:0007669"/>
    <property type="project" value="InterPro"/>
</dbReference>
<dbReference type="SUPFAM" id="SSF51695">
    <property type="entry name" value="PLC-like phosphodiesterases"/>
    <property type="match status" value="1"/>
</dbReference>
<evidence type="ECO:0000256" key="1">
    <source>
        <dbReference type="SAM" id="MobiDB-lite"/>
    </source>
</evidence>
<dbReference type="Gene3D" id="3.20.20.190">
    <property type="entry name" value="Phosphatidylinositol (PI) phosphodiesterase"/>
    <property type="match status" value="1"/>
</dbReference>
<dbReference type="InterPro" id="IPR017946">
    <property type="entry name" value="PLC-like_Pdiesterase_TIM-brl"/>
</dbReference>
<accession>A0AA40K9P6</accession>
<gene>
    <name evidence="2" type="ORF">B0T18DRAFT_59588</name>
</gene>
<evidence type="ECO:0000313" key="2">
    <source>
        <dbReference type="EMBL" id="KAK0750961.1"/>
    </source>
</evidence>
<organism evidence="2 3">
    <name type="scientific">Schizothecium vesticola</name>
    <dbReference type="NCBI Taxonomy" id="314040"/>
    <lineage>
        <taxon>Eukaryota</taxon>
        <taxon>Fungi</taxon>
        <taxon>Dikarya</taxon>
        <taxon>Ascomycota</taxon>
        <taxon>Pezizomycotina</taxon>
        <taxon>Sordariomycetes</taxon>
        <taxon>Sordariomycetidae</taxon>
        <taxon>Sordariales</taxon>
        <taxon>Schizotheciaceae</taxon>
        <taxon>Schizothecium</taxon>
    </lineage>
</organism>
<comment type="caution">
    <text evidence="2">The sequence shown here is derived from an EMBL/GenBank/DDBJ whole genome shotgun (WGS) entry which is preliminary data.</text>
</comment>
<dbReference type="Proteomes" id="UP001172155">
    <property type="component" value="Unassembled WGS sequence"/>
</dbReference>
<keyword evidence="3" id="KW-1185">Reference proteome</keyword>
<dbReference type="AlphaFoldDB" id="A0AA40K9P6"/>
<evidence type="ECO:0000313" key="3">
    <source>
        <dbReference type="Proteomes" id="UP001172155"/>
    </source>
</evidence>
<dbReference type="PANTHER" id="PTHR13593:SF113">
    <property type="entry name" value="SI:DKEY-266F7.9"/>
    <property type="match status" value="1"/>
</dbReference>
<reference evidence="2" key="1">
    <citation type="submission" date="2023-06" db="EMBL/GenBank/DDBJ databases">
        <title>Genome-scale phylogeny and comparative genomics of the fungal order Sordariales.</title>
        <authorList>
            <consortium name="Lawrence Berkeley National Laboratory"/>
            <person name="Hensen N."/>
            <person name="Bonometti L."/>
            <person name="Westerberg I."/>
            <person name="Brannstrom I.O."/>
            <person name="Guillou S."/>
            <person name="Cros-Aarteil S."/>
            <person name="Calhoun S."/>
            <person name="Haridas S."/>
            <person name="Kuo A."/>
            <person name="Mondo S."/>
            <person name="Pangilinan J."/>
            <person name="Riley R."/>
            <person name="LaButti K."/>
            <person name="Andreopoulos B."/>
            <person name="Lipzen A."/>
            <person name="Chen C."/>
            <person name="Yanf M."/>
            <person name="Daum C."/>
            <person name="Ng V."/>
            <person name="Clum A."/>
            <person name="Steindorff A."/>
            <person name="Ohm R."/>
            <person name="Martin F."/>
            <person name="Silar P."/>
            <person name="Natvig D."/>
            <person name="Lalanne C."/>
            <person name="Gautier V."/>
            <person name="Ament-velasquez S.L."/>
            <person name="Kruys A."/>
            <person name="Hutchinson M.I."/>
            <person name="Powell A.J."/>
            <person name="Barry K."/>
            <person name="Miller A.N."/>
            <person name="Grigoriev I.V."/>
            <person name="Debuchy R."/>
            <person name="Gladieux P."/>
            <person name="Thoren M.H."/>
            <person name="Johannesson H."/>
        </authorList>
    </citation>
    <scope>NUCLEOTIDE SEQUENCE</scope>
    <source>
        <strain evidence="2">SMH3187-1</strain>
    </source>
</reference>
<dbReference type="GO" id="GO:0006629">
    <property type="term" value="P:lipid metabolic process"/>
    <property type="evidence" value="ECO:0007669"/>
    <property type="project" value="InterPro"/>
</dbReference>
<name>A0AA40K9P6_9PEZI</name>
<sequence>MNGTLHKPPQLAIFGGRLHCIFIENAAEETLLWFSRPLLSFQLFSWMSHYQDHTSLSSLTIPGTHDYSIAQPLTLWQQLNLGIRFFDLRLQLEADGLFCAFRSSIDRLLFCSFSSIMRDVFEFLVAQQSETVLISIAQDGSQSWVPPIRFCSAVRTEIDAMADASGGRFRWYTLSDIPDLGTVRSRAVLLRRFPLPTHVLGSPLPLGVDFSNWEESEPASGSNLTDPSHTGKVFVLSKFLIPRGMPLATLVRIHSRKVVDHMLRSCRREAGTWSVAFCSAHCHPTVRSEETFEAVHVAAGAHSKLSNKWVDGMNIVLARFLRNMSSSGWDQKIRRKSGLGIVLMDFPDEDESDDAVATLIEMNFPPWLRRSPGTNGVGRPGAGGFGLFERYRDAVDSEAEEESVGTPTGAKRGPDDTET</sequence>
<feature type="region of interest" description="Disordered" evidence="1">
    <location>
        <begin position="395"/>
        <end position="419"/>
    </location>
</feature>
<dbReference type="InterPro" id="IPR051057">
    <property type="entry name" value="PI-PLC_domain"/>
</dbReference>
<proteinExistence type="predicted"/>
<dbReference type="PANTHER" id="PTHR13593">
    <property type="match status" value="1"/>
</dbReference>
<protein>
    <submittedName>
        <fullName evidence="2">PLC-like phosphodiesterase</fullName>
    </submittedName>
</protein>
<dbReference type="EMBL" id="JAUKUD010000002">
    <property type="protein sequence ID" value="KAK0750961.1"/>
    <property type="molecule type" value="Genomic_DNA"/>
</dbReference>